<protein>
    <submittedName>
        <fullName evidence="1">Uncharacterized protein</fullName>
    </submittedName>
</protein>
<dbReference type="EMBL" id="WIXP02000009">
    <property type="protein sequence ID" value="KAF6205665.1"/>
    <property type="molecule type" value="Genomic_DNA"/>
</dbReference>
<dbReference type="Proteomes" id="UP000466442">
    <property type="component" value="Linkage Group LG9"/>
</dbReference>
<proteinExistence type="predicted"/>
<keyword evidence="2" id="KW-1185">Reference proteome</keyword>
<accession>A0A8S9XDL2</accession>
<evidence type="ECO:0000313" key="1">
    <source>
        <dbReference type="EMBL" id="KAF6205665.1"/>
    </source>
</evidence>
<sequence length="81" mass="8785">MITIDIPSCGVWSDDVTRKSALRKGTLPFSSSFVGDPNFQVDVKFSPLSKISPPSMDLGDCDFPNVGMIRPAISGLRTNPR</sequence>
<comment type="caution">
    <text evidence="1">The sequence shown here is derived from an EMBL/GenBank/DDBJ whole genome shotgun (WGS) entry which is preliminary data.</text>
</comment>
<name>A0A8S9XDL2_APOLU</name>
<gene>
    <name evidence="1" type="ORF">GE061_019838</name>
</gene>
<evidence type="ECO:0000313" key="2">
    <source>
        <dbReference type="Proteomes" id="UP000466442"/>
    </source>
</evidence>
<reference evidence="1" key="1">
    <citation type="journal article" date="2021" name="Mol. Ecol. Resour.">
        <title>Apolygus lucorum genome provides insights into omnivorousness and mesophyll feeding.</title>
        <authorList>
            <person name="Liu Y."/>
            <person name="Liu H."/>
            <person name="Wang H."/>
            <person name="Huang T."/>
            <person name="Liu B."/>
            <person name="Yang B."/>
            <person name="Yin L."/>
            <person name="Li B."/>
            <person name="Zhang Y."/>
            <person name="Zhang S."/>
            <person name="Jiang F."/>
            <person name="Zhang X."/>
            <person name="Ren Y."/>
            <person name="Wang B."/>
            <person name="Wang S."/>
            <person name="Lu Y."/>
            <person name="Wu K."/>
            <person name="Fan W."/>
            <person name="Wang G."/>
        </authorList>
    </citation>
    <scope>NUCLEOTIDE SEQUENCE</scope>
    <source>
        <strain evidence="1">12Hb</strain>
    </source>
</reference>
<organism evidence="1 2">
    <name type="scientific">Apolygus lucorum</name>
    <name type="common">Small green plant bug</name>
    <name type="synonym">Lygocoris lucorum</name>
    <dbReference type="NCBI Taxonomy" id="248454"/>
    <lineage>
        <taxon>Eukaryota</taxon>
        <taxon>Metazoa</taxon>
        <taxon>Ecdysozoa</taxon>
        <taxon>Arthropoda</taxon>
        <taxon>Hexapoda</taxon>
        <taxon>Insecta</taxon>
        <taxon>Pterygota</taxon>
        <taxon>Neoptera</taxon>
        <taxon>Paraneoptera</taxon>
        <taxon>Hemiptera</taxon>
        <taxon>Heteroptera</taxon>
        <taxon>Panheteroptera</taxon>
        <taxon>Cimicomorpha</taxon>
        <taxon>Miridae</taxon>
        <taxon>Mirini</taxon>
        <taxon>Apolygus</taxon>
    </lineage>
</organism>
<dbReference type="AlphaFoldDB" id="A0A8S9XDL2"/>